<dbReference type="AlphaFoldDB" id="A0A345Z511"/>
<keyword evidence="2" id="KW-1185">Reference proteome</keyword>
<dbReference type="Proteomes" id="UP000254792">
    <property type="component" value="Chromosome"/>
</dbReference>
<accession>A0A345Z511</accession>
<gene>
    <name evidence="1" type="ORF">SALLE_v1c10200</name>
</gene>
<sequence length="153" mass="18034">MLKTIDEIYNFKKPETREGWMDLGSENISKGFDNEVKIAKELGFDTTDEDYEPNAVEMQKIVDQPEYQISLAYYIVESYAFGMTKTKEFENDDEQLEIAVDMLNDFKSETYKEDYSEDDDKEEWVTFKVIEKNRVKAAEYHEVLTKELSLITD</sequence>
<dbReference type="KEGG" id="salx:SALLE_v1c10200"/>
<reference evidence="1 2" key="1">
    <citation type="submission" date="2018-07" db="EMBL/GenBank/DDBJ databases">
        <title>Complete genome sequence of Spiroplasma alleghenense PLHS-1 (ATCC 51752).</title>
        <authorList>
            <person name="Chou L."/>
            <person name="Lee T.-Y."/>
            <person name="Tsai Y.-M."/>
            <person name="Kuo C.-H."/>
        </authorList>
    </citation>
    <scope>NUCLEOTIDE SEQUENCE [LARGE SCALE GENOMIC DNA]</scope>
    <source>
        <strain evidence="1 2">PLHS-1</strain>
    </source>
</reference>
<name>A0A345Z511_9MOLU</name>
<dbReference type="RefSeq" id="WP_115558582.1">
    <property type="nucleotide sequence ID" value="NZ_CP031376.1"/>
</dbReference>
<proteinExistence type="predicted"/>
<evidence type="ECO:0000313" key="1">
    <source>
        <dbReference type="EMBL" id="AXK51690.1"/>
    </source>
</evidence>
<organism evidence="1 2">
    <name type="scientific">Spiroplasma alleghenense</name>
    <dbReference type="NCBI Taxonomy" id="216931"/>
    <lineage>
        <taxon>Bacteria</taxon>
        <taxon>Bacillati</taxon>
        <taxon>Mycoplasmatota</taxon>
        <taxon>Mollicutes</taxon>
        <taxon>Entomoplasmatales</taxon>
        <taxon>Spiroplasmataceae</taxon>
        <taxon>Spiroplasma</taxon>
    </lineage>
</organism>
<dbReference type="EMBL" id="CP031376">
    <property type="protein sequence ID" value="AXK51690.1"/>
    <property type="molecule type" value="Genomic_DNA"/>
</dbReference>
<protein>
    <submittedName>
        <fullName evidence="1">Uncharacterized protein</fullName>
    </submittedName>
</protein>
<evidence type="ECO:0000313" key="2">
    <source>
        <dbReference type="Proteomes" id="UP000254792"/>
    </source>
</evidence>